<feature type="domain" description="SLH" evidence="3">
    <location>
        <begin position="662"/>
        <end position="719"/>
    </location>
</feature>
<dbReference type="Proteomes" id="UP000043699">
    <property type="component" value="Unassembled WGS sequence"/>
</dbReference>
<feature type="chain" id="PRO_5001934278" evidence="2">
    <location>
        <begin position="27"/>
        <end position="834"/>
    </location>
</feature>
<dbReference type="SUPFAM" id="SSF56300">
    <property type="entry name" value="Metallo-dependent phosphatases"/>
    <property type="match status" value="1"/>
</dbReference>
<dbReference type="PANTHER" id="PTHR43143:SF5">
    <property type="entry name" value="SECRETED PROTEIN"/>
    <property type="match status" value="1"/>
</dbReference>
<dbReference type="AlphaFoldDB" id="A0A098EL81"/>
<feature type="region of interest" description="Disordered" evidence="1">
    <location>
        <begin position="564"/>
        <end position="668"/>
    </location>
</feature>
<evidence type="ECO:0000313" key="4">
    <source>
        <dbReference type="EMBL" id="CEG22555.1"/>
    </source>
</evidence>
<dbReference type="EMBL" id="CCXS01000001">
    <property type="protein sequence ID" value="CEG22555.1"/>
    <property type="molecule type" value="Genomic_DNA"/>
</dbReference>
<proteinExistence type="predicted"/>
<dbReference type="Pfam" id="PF00395">
    <property type="entry name" value="SLH"/>
    <property type="match status" value="3"/>
</dbReference>
<feature type="compositionally biased region" description="Gly residues" evidence="1">
    <location>
        <begin position="578"/>
        <end position="655"/>
    </location>
</feature>
<keyword evidence="2" id="KW-0732">Signal</keyword>
<dbReference type="PROSITE" id="PS51272">
    <property type="entry name" value="SLH"/>
    <property type="match status" value="2"/>
</dbReference>
<feature type="signal peptide" evidence="2">
    <location>
        <begin position="1"/>
        <end position="26"/>
    </location>
</feature>
<dbReference type="STRING" id="1499687.BN1080_01484"/>
<dbReference type="InterPro" id="IPR001119">
    <property type="entry name" value="SLH_dom"/>
</dbReference>
<gene>
    <name evidence="4" type="ORF">BN1080_01484</name>
</gene>
<dbReference type="InterPro" id="IPR029052">
    <property type="entry name" value="Metallo-depent_PP-like"/>
</dbReference>
<evidence type="ECO:0000256" key="1">
    <source>
        <dbReference type="SAM" id="MobiDB-lite"/>
    </source>
</evidence>
<dbReference type="RefSeq" id="WP_052651357.1">
    <property type="nucleotide sequence ID" value="NZ_CCXS01000001.1"/>
</dbReference>
<reference evidence="4 5" key="1">
    <citation type="submission" date="2014-09" db="EMBL/GenBank/DDBJ databases">
        <authorList>
            <person name="Urmite Genomes Urmite Genomes"/>
        </authorList>
    </citation>
    <scope>NUCLEOTIDE SEQUENCE [LARGE SCALE GENOMIC DNA]</scope>
    <source>
        <strain evidence="4 5">ES2</strain>
    </source>
</reference>
<protein>
    <submittedName>
        <fullName evidence="4">Endoglucanase</fullName>
    </submittedName>
</protein>
<evidence type="ECO:0000256" key="2">
    <source>
        <dbReference type="SAM" id="SignalP"/>
    </source>
</evidence>
<keyword evidence="5" id="KW-1185">Reference proteome</keyword>
<name>A0A098EL81_9BACL</name>
<dbReference type="GO" id="GO:0016787">
    <property type="term" value="F:hydrolase activity"/>
    <property type="evidence" value="ECO:0007669"/>
    <property type="project" value="InterPro"/>
</dbReference>
<evidence type="ECO:0000259" key="3">
    <source>
        <dbReference type="PROSITE" id="PS51272"/>
    </source>
</evidence>
<dbReference type="InterPro" id="IPR004843">
    <property type="entry name" value="Calcineurin-like_PHP"/>
</dbReference>
<dbReference type="InterPro" id="IPR051918">
    <property type="entry name" value="STPP_CPPED1"/>
</dbReference>
<sequence>MIKKFFTYAAAAAMTFSLIVPVSSLAAETAFTEVSPANAATDVYRNATLETVVQNGETVEAVEFMQGDFKDVSTAGIKAKSNVAGEEKEATDANKAELAADDGKYYTTSSDQGDSFQTFEVDTGKLEKGGSAEINWQGKTLPDSTLSISIWDHSKTEWVKAEEKKSDSKGSEINFSIKVSDAKFMDAGKILVKVQNELKNTAPSKEEFSLLWFTDTQFYARLYPENWDKVTDFIIDQYNKDRFEYVINTGDLVDTPDSEKEWAVAKKNLDRMDAANIPYGVLAGNHDVQHKSDMRIDYTYFHKYAGADRFEGKYWYGENMNNNQNHYDLMTLNGHEFIFVYLGFGLENKPDTLAWANRVLAEHADKNAVLNMHQYLAYDGSLDPGIPTVVYNNVVVPNENVKLVLSGHFNGAKKKISKLKNEDGSNREVLQVMGNYQGVGQGGDGYLRFVDFKPETEEIEFTAISAITGDIDHYEPEDSFTGKYDLVDWEPSQEAIAKNKKEVSTDYVSAEIFKEKEIGIDEELEKGKASVEWKNLEQKTKYFWYMNAYTKDSEFRSAIYEFTTGTEIAPPTPDPDPGNGGGTTPDPGTPGGGGTTPDPGTPGGGGTTPDPGTPGGGGTTPDPGTPGGGGTTPDPGTPGGGGTTPDPGTPGGGGSTPTPDPGPAPITFTDVAQKYMPSVTYLIREDITKGYSDTKFGTGDPIKRVDAAIMLAKALKLDLNDEPSGFKDVPKRGIEYVNALKAEGIINGKSATEFGSNDLITRGEMAIMLTRAYRMNAVTKETAFTDVGGRYREAVAALVEYHITNGKTATTFGTVDPITRGDYAIFLYKLNDMN</sequence>
<dbReference type="OrthoDB" id="9772095at2"/>
<dbReference type="Pfam" id="PF00149">
    <property type="entry name" value="Metallophos"/>
    <property type="match status" value="1"/>
</dbReference>
<evidence type="ECO:0000313" key="5">
    <source>
        <dbReference type="Proteomes" id="UP000043699"/>
    </source>
</evidence>
<feature type="domain" description="SLH" evidence="3">
    <location>
        <begin position="720"/>
        <end position="783"/>
    </location>
</feature>
<accession>A0A098EL81</accession>
<dbReference type="PANTHER" id="PTHR43143">
    <property type="entry name" value="METALLOPHOSPHOESTERASE, CALCINEURIN SUPERFAMILY"/>
    <property type="match status" value="1"/>
</dbReference>
<organism evidence="4 5">
    <name type="scientific">Planococcus massiliensis</name>
    <dbReference type="NCBI Taxonomy" id="1499687"/>
    <lineage>
        <taxon>Bacteria</taxon>
        <taxon>Bacillati</taxon>
        <taxon>Bacillota</taxon>
        <taxon>Bacilli</taxon>
        <taxon>Bacillales</taxon>
        <taxon>Caryophanaceae</taxon>
        <taxon>Planococcus</taxon>
    </lineage>
</organism>
<dbReference type="Gene3D" id="3.60.21.10">
    <property type="match status" value="1"/>
</dbReference>